<evidence type="ECO:0000313" key="1">
    <source>
        <dbReference type="EMBL" id="KAJ1901377.1"/>
    </source>
</evidence>
<protein>
    <submittedName>
        <fullName evidence="1">Uncharacterized protein</fullName>
    </submittedName>
</protein>
<accession>A0ACC1IV06</accession>
<dbReference type="Proteomes" id="UP001150581">
    <property type="component" value="Unassembled WGS sequence"/>
</dbReference>
<comment type="caution">
    <text evidence="1">The sequence shown here is derived from an EMBL/GenBank/DDBJ whole genome shotgun (WGS) entry which is preliminary data.</text>
</comment>
<reference evidence="1" key="1">
    <citation type="submission" date="2022-07" db="EMBL/GenBank/DDBJ databases">
        <title>Phylogenomic reconstructions and comparative analyses of Kickxellomycotina fungi.</title>
        <authorList>
            <person name="Reynolds N.K."/>
            <person name="Stajich J.E."/>
            <person name="Barry K."/>
            <person name="Grigoriev I.V."/>
            <person name="Crous P."/>
            <person name="Smith M.E."/>
        </authorList>
    </citation>
    <scope>NUCLEOTIDE SEQUENCE</scope>
    <source>
        <strain evidence="1">Benny 63K</strain>
    </source>
</reference>
<keyword evidence="2" id="KW-1185">Reference proteome</keyword>
<name>A0ACC1IV06_9FUNG</name>
<proteinExistence type="predicted"/>
<gene>
    <name evidence="1" type="ORF">LPJ66_000838</name>
</gene>
<sequence length="345" mass="35994">MKTTFTFSSALALFAGLASVANAHTYLSKLNIAGTQYDEGVCIRPYPSNRNFPVKDPSSSDMTCGVGGLSSTAAKTCPVAAGSKITVEWHHDNASDSDDVIDITHMGPCLVYMAPLSSNGKGDVWFKVFEDGYDASSNQWCVNKIRANHGKLDITIPSDIKAGDYLLRTEVIALHESDTDYASNSARGSQYYPNCAQVSVTGSGAAVPVGHAIPGIYKTNSPGIIFDLYSSYNSYPIPGPAVYVAGSAAPAPVVSSSSETEYTTTTAAAVTTTAATTTSSSVESYSATTSTTVTSAVQSYATTSTTESSSVEIYSNTIAQTPAAPISSAPGSHHSTVTVYVNKCH</sequence>
<organism evidence="1 2">
    <name type="scientific">Kickxella alabastrina</name>
    <dbReference type="NCBI Taxonomy" id="61397"/>
    <lineage>
        <taxon>Eukaryota</taxon>
        <taxon>Fungi</taxon>
        <taxon>Fungi incertae sedis</taxon>
        <taxon>Zoopagomycota</taxon>
        <taxon>Kickxellomycotina</taxon>
        <taxon>Kickxellomycetes</taxon>
        <taxon>Kickxellales</taxon>
        <taxon>Kickxellaceae</taxon>
        <taxon>Kickxella</taxon>
    </lineage>
</organism>
<dbReference type="EMBL" id="JANBPG010000030">
    <property type="protein sequence ID" value="KAJ1901377.1"/>
    <property type="molecule type" value="Genomic_DNA"/>
</dbReference>
<evidence type="ECO:0000313" key="2">
    <source>
        <dbReference type="Proteomes" id="UP001150581"/>
    </source>
</evidence>